<accession>A0A1W1ZF74</accession>
<feature type="binding site" evidence="11">
    <location>
        <begin position="238"/>
        <end position="239"/>
    </location>
    <ligand>
        <name>FMN</name>
        <dbReference type="ChEBI" id="CHEBI:58210"/>
    </ligand>
</feature>
<comment type="similarity">
    <text evidence="9">Belongs to the dus family.</text>
</comment>
<dbReference type="InterPro" id="IPR018517">
    <property type="entry name" value="tRNA_hU_synthase_CS"/>
</dbReference>
<name>A0A1W1ZF74_9BURK</name>
<evidence type="ECO:0000256" key="10">
    <source>
        <dbReference type="PIRSR" id="PIRSR006621-1"/>
    </source>
</evidence>
<protein>
    <recommendedName>
        <fullName evidence="9">tRNA-dihydrouridine synthase</fullName>
        <ecNumber evidence="9">1.3.1.-</ecNumber>
    </recommendedName>
</protein>
<evidence type="ECO:0000256" key="8">
    <source>
        <dbReference type="ARBA" id="ARBA00023002"/>
    </source>
</evidence>
<dbReference type="Gene3D" id="1.20.120.1460">
    <property type="match status" value="1"/>
</dbReference>
<comment type="cofactor">
    <cofactor evidence="1 9 11">
        <name>FMN</name>
        <dbReference type="ChEBI" id="CHEBI:58210"/>
    </cofactor>
</comment>
<dbReference type="PANTHER" id="PTHR42907:SF1">
    <property type="entry name" value="FMN-LINKED OXIDOREDUCTASES SUPERFAMILY PROTEIN"/>
    <property type="match status" value="1"/>
</dbReference>
<dbReference type="SUPFAM" id="SSF51395">
    <property type="entry name" value="FMN-linked oxidoreductases"/>
    <property type="match status" value="1"/>
</dbReference>
<evidence type="ECO:0000313" key="13">
    <source>
        <dbReference type="EMBL" id="SMC47139.1"/>
    </source>
</evidence>
<keyword evidence="14" id="KW-1185">Reference proteome</keyword>
<dbReference type="GO" id="GO:0000049">
    <property type="term" value="F:tRNA binding"/>
    <property type="evidence" value="ECO:0007669"/>
    <property type="project" value="UniProtKB-KW"/>
</dbReference>
<keyword evidence="11" id="KW-0547">Nucleotide-binding</keyword>
<dbReference type="Pfam" id="PF01207">
    <property type="entry name" value="Dus"/>
    <property type="match status" value="1"/>
</dbReference>
<dbReference type="InterPro" id="IPR004653">
    <property type="entry name" value="DusA"/>
</dbReference>
<dbReference type="InterPro" id="IPR013785">
    <property type="entry name" value="Aldolase_TIM"/>
</dbReference>
<feature type="binding site" evidence="11">
    <location>
        <position position="135"/>
    </location>
    <ligand>
        <name>FMN</name>
        <dbReference type="ChEBI" id="CHEBI:58210"/>
    </ligand>
</feature>
<dbReference type="STRING" id="1938817.SAMN06296008_10583"/>
<organism evidence="13 14">
    <name type="scientific">Polynucleobacter kasalickyi</name>
    <dbReference type="NCBI Taxonomy" id="1938817"/>
    <lineage>
        <taxon>Bacteria</taxon>
        <taxon>Pseudomonadati</taxon>
        <taxon>Pseudomonadota</taxon>
        <taxon>Betaproteobacteria</taxon>
        <taxon>Burkholderiales</taxon>
        <taxon>Burkholderiaceae</taxon>
        <taxon>Polynucleobacter</taxon>
    </lineage>
</organism>
<keyword evidence="7" id="KW-0694">RNA-binding</keyword>
<dbReference type="InterPro" id="IPR035587">
    <property type="entry name" value="DUS-like_FMN-bd"/>
</dbReference>
<dbReference type="EMBL" id="FWXJ01000005">
    <property type="protein sequence ID" value="SMC47139.1"/>
    <property type="molecule type" value="Genomic_DNA"/>
</dbReference>
<evidence type="ECO:0000256" key="11">
    <source>
        <dbReference type="PIRSR" id="PIRSR006621-2"/>
    </source>
</evidence>
<dbReference type="PROSITE" id="PS01136">
    <property type="entry name" value="UPF0034"/>
    <property type="match status" value="1"/>
</dbReference>
<dbReference type="GO" id="GO:0017150">
    <property type="term" value="F:tRNA dihydrouridine synthase activity"/>
    <property type="evidence" value="ECO:0007669"/>
    <property type="project" value="InterPro"/>
</dbReference>
<dbReference type="InterPro" id="IPR001269">
    <property type="entry name" value="DUS_fam"/>
</dbReference>
<gene>
    <name evidence="13" type="ORF">SAMN06296008_10583</name>
</gene>
<dbReference type="AlphaFoldDB" id="A0A1W1ZF74"/>
<evidence type="ECO:0000256" key="1">
    <source>
        <dbReference type="ARBA" id="ARBA00001917"/>
    </source>
</evidence>
<dbReference type="PANTHER" id="PTHR42907">
    <property type="entry name" value="FMN-LINKED OXIDOREDUCTASES SUPERFAMILY PROTEIN"/>
    <property type="match status" value="1"/>
</dbReference>
<evidence type="ECO:0000256" key="4">
    <source>
        <dbReference type="ARBA" id="ARBA00022643"/>
    </source>
</evidence>
<dbReference type="EC" id="1.3.1.-" evidence="9"/>
<reference evidence="13 14" key="1">
    <citation type="submission" date="2017-04" db="EMBL/GenBank/DDBJ databases">
        <authorList>
            <person name="Afonso C.L."/>
            <person name="Miller P.J."/>
            <person name="Scott M.A."/>
            <person name="Spackman E."/>
            <person name="Goraichik I."/>
            <person name="Dimitrov K.M."/>
            <person name="Suarez D.L."/>
            <person name="Swayne D.E."/>
        </authorList>
    </citation>
    <scope>NUCLEOTIDE SEQUENCE [LARGE SCALE GENOMIC DNA]</scope>
    <source>
        <strain evidence="13 14">VK13</strain>
    </source>
</reference>
<evidence type="ECO:0000256" key="3">
    <source>
        <dbReference type="ARBA" id="ARBA00022630"/>
    </source>
</evidence>
<feature type="binding site" evidence="11">
    <location>
        <begin position="13"/>
        <end position="15"/>
    </location>
    <ligand>
        <name>FMN</name>
        <dbReference type="ChEBI" id="CHEBI:58210"/>
    </ligand>
</feature>
<sequence length="365" mass="41330">MENKDKKILAVAPMMDWTDRHCRSFHRILSKQAILYTEMINTGAIIYGDRPKHLDFNPNEHPVVLQLGGSEPEDLAKAAKIASEWGYTQIDLNCGCPSERVQRGSFGACLMAEPDLVADCVKAMKDAVDLPISVKHRLGLNDMDPTQEGDYQFVLDFMLKACAAGASQLTIHARNAVLKGLSPKENRTIPPLRYEVAKQLRLDIKQQFSEVHILLNGGLETNQDIVNHWDDFDGFMVGRAAYHTPAHLLAWDDMIDSSGKNFGYFLNAQTWKSVEEKLIDYSIAWYQFCQQSNGVHVFNIAAITRHVLGFAHGIGGSRYWRQILSNHHLLNDVQDEAQIREFFVSASQSLRIFSDVEKEFINYDD</sequence>
<proteinExistence type="inferred from homology"/>
<keyword evidence="6" id="KW-0521">NADP</keyword>
<dbReference type="Gene3D" id="3.20.20.70">
    <property type="entry name" value="Aldolase class I"/>
    <property type="match status" value="1"/>
</dbReference>
<keyword evidence="3 9" id="KW-0285">Flavoprotein</keyword>
<feature type="binding site" evidence="11">
    <location>
        <position position="172"/>
    </location>
    <ligand>
        <name>FMN</name>
        <dbReference type="ChEBI" id="CHEBI:58210"/>
    </ligand>
</feature>
<dbReference type="CDD" id="cd02801">
    <property type="entry name" value="DUS_like_FMN"/>
    <property type="match status" value="1"/>
</dbReference>
<feature type="active site" description="Proton donor" evidence="10">
    <location>
        <position position="96"/>
    </location>
</feature>
<dbReference type="OrthoDB" id="9783413at2"/>
<keyword evidence="4 9" id="KW-0288">FMN</keyword>
<keyword evidence="8 9" id="KW-0560">Oxidoreductase</keyword>
<dbReference type="NCBIfam" id="NF008774">
    <property type="entry name" value="PRK11815.1"/>
    <property type="match status" value="1"/>
</dbReference>
<keyword evidence="2" id="KW-0820">tRNA-binding</keyword>
<evidence type="ECO:0000256" key="6">
    <source>
        <dbReference type="ARBA" id="ARBA00022857"/>
    </source>
</evidence>
<feature type="binding site" evidence="11">
    <location>
        <begin position="216"/>
        <end position="218"/>
    </location>
    <ligand>
        <name>FMN</name>
        <dbReference type="ChEBI" id="CHEBI:58210"/>
    </ligand>
</feature>
<comment type="function">
    <text evidence="9">Catalyzes the synthesis of 5,6-dihydrouridine (D), a modified base found in the D-loop of most tRNAs, via the reduction of the C5-C6 double bond in target uridines.</text>
</comment>
<dbReference type="RefSeq" id="WP_084283243.1">
    <property type="nucleotide sequence ID" value="NZ_FWXJ01000005.1"/>
</dbReference>
<evidence type="ECO:0000259" key="12">
    <source>
        <dbReference type="Pfam" id="PF01207"/>
    </source>
</evidence>
<keyword evidence="5 9" id="KW-0819">tRNA processing</keyword>
<dbReference type="Proteomes" id="UP000192708">
    <property type="component" value="Unassembled WGS sequence"/>
</dbReference>
<feature type="domain" description="DUS-like FMN-binding" evidence="12">
    <location>
        <begin position="11"/>
        <end position="334"/>
    </location>
</feature>
<dbReference type="PIRSF" id="PIRSF006621">
    <property type="entry name" value="Dus"/>
    <property type="match status" value="1"/>
</dbReference>
<evidence type="ECO:0000256" key="9">
    <source>
        <dbReference type="PIRNR" id="PIRNR006621"/>
    </source>
</evidence>
<evidence type="ECO:0000256" key="7">
    <source>
        <dbReference type="ARBA" id="ARBA00022884"/>
    </source>
</evidence>
<evidence type="ECO:0000313" key="14">
    <source>
        <dbReference type="Proteomes" id="UP000192708"/>
    </source>
</evidence>
<dbReference type="GO" id="GO:0050660">
    <property type="term" value="F:flavin adenine dinucleotide binding"/>
    <property type="evidence" value="ECO:0007669"/>
    <property type="project" value="InterPro"/>
</dbReference>
<feature type="binding site" evidence="11">
    <location>
        <position position="66"/>
    </location>
    <ligand>
        <name>FMN</name>
        <dbReference type="ChEBI" id="CHEBI:58210"/>
    </ligand>
</feature>
<evidence type="ECO:0000256" key="5">
    <source>
        <dbReference type="ARBA" id="ARBA00022694"/>
    </source>
</evidence>
<evidence type="ECO:0000256" key="2">
    <source>
        <dbReference type="ARBA" id="ARBA00022555"/>
    </source>
</evidence>